<reference evidence="5" key="1">
    <citation type="submission" date="2019-09" db="EMBL/GenBank/DDBJ databases">
        <authorList>
            <person name="Zhang L."/>
        </authorList>
    </citation>
    <scope>NUCLEOTIDE SEQUENCE</scope>
</reference>
<evidence type="ECO:0000256" key="3">
    <source>
        <dbReference type="SAM" id="MobiDB-lite"/>
    </source>
</evidence>
<feature type="compositionally biased region" description="Basic and acidic residues" evidence="3">
    <location>
        <begin position="47"/>
        <end position="58"/>
    </location>
</feature>
<dbReference type="EMBL" id="LR721779">
    <property type="protein sequence ID" value="VVV88387.1"/>
    <property type="molecule type" value="Genomic_DNA"/>
</dbReference>
<dbReference type="GO" id="GO:0005634">
    <property type="term" value="C:nucleus"/>
    <property type="evidence" value="ECO:0007669"/>
    <property type="project" value="UniProtKB-SubCell"/>
</dbReference>
<gene>
    <name evidence="5" type="ORF">NYM_LOCUS10530</name>
</gene>
<dbReference type="Pfam" id="PF00808">
    <property type="entry name" value="CBFD_NFYB_HMF"/>
    <property type="match status" value="1"/>
</dbReference>
<dbReference type="InterPro" id="IPR009072">
    <property type="entry name" value="Histone-fold"/>
</dbReference>
<accession>A0A5K0ZDP8</accession>
<dbReference type="CDD" id="cd22929">
    <property type="entry name" value="HFD_POLE4-like"/>
    <property type="match status" value="1"/>
</dbReference>
<dbReference type="Gene3D" id="1.10.20.10">
    <property type="entry name" value="Histone, subunit A"/>
    <property type="match status" value="1"/>
</dbReference>
<feature type="region of interest" description="Disordered" evidence="3">
    <location>
        <begin position="1"/>
        <end position="74"/>
    </location>
</feature>
<feature type="region of interest" description="Disordered" evidence="3">
    <location>
        <begin position="161"/>
        <end position="189"/>
    </location>
</feature>
<feature type="compositionally biased region" description="Acidic residues" evidence="3">
    <location>
        <begin position="59"/>
        <end position="71"/>
    </location>
</feature>
<dbReference type="PANTHER" id="PTHR10252">
    <property type="entry name" value="HISTONE-LIKE TRANSCRIPTION FACTOR CCAAT-RELATED"/>
    <property type="match status" value="1"/>
</dbReference>
<protein>
    <recommendedName>
        <fullName evidence="4">Transcription factor CBF/NF-Y/archaeal histone domain-containing protein</fullName>
    </recommendedName>
</protein>
<evidence type="ECO:0000256" key="2">
    <source>
        <dbReference type="ARBA" id="ARBA00023242"/>
    </source>
</evidence>
<evidence type="ECO:0000256" key="1">
    <source>
        <dbReference type="ARBA" id="ARBA00004123"/>
    </source>
</evidence>
<dbReference type="SUPFAM" id="SSF47113">
    <property type="entry name" value="Histone-fold"/>
    <property type="match status" value="1"/>
</dbReference>
<feature type="compositionally biased region" description="Acidic residues" evidence="3">
    <location>
        <begin position="1"/>
        <end position="22"/>
    </location>
</feature>
<feature type="domain" description="Transcription factor CBF/NF-Y/archaeal histone" evidence="4">
    <location>
        <begin position="76"/>
        <end position="138"/>
    </location>
</feature>
<dbReference type="PANTHER" id="PTHR10252:SF54">
    <property type="entry name" value="CHROMATIN ACCESSIBILITY COMPLEX PROTEIN 1"/>
    <property type="match status" value="1"/>
</dbReference>
<proteinExistence type="predicted"/>
<feature type="compositionally biased region" description="Basic and acidic residues" evidence="3">
    <location>
        <begin position="180"/>
        <end position="189"/>
    </location>
</feature>
<feature type="compositionally biased region" description="Acidic residues" evidence="3">
    <location>
        <begin position="30"/>
        <end position="43"/>
    </location>
</feature>
<dbReference type="Gramene" id="NC14G0010560.1">
    <property type="protein sequence ID" value="NC14G0010560.1:cds"/>
    <property type="gene ID" value="NC14G0010560"/>
</dbReference>
<dbReference type="InterPro" id="IPR003958">
    <property type="entry name" value="CBFA_NFYB_domain"/>
</dbReference>
<dbReference type="GO" id="GO:0006355">
    <property type="term" value="P:regulation of DNA-templated transcription"/>
    <property type="evidence" value="ECO:0007669"/>
    <property type="project" value="TreeGrafter"/>
</dbReference>
<dbReference type="OrthoDB" id="636685at2759"/>
<dbReference type="AlphaFoldDB" id="A0A5K0ZDP8"/>
<dbReference type="GO" id="GO:0000976">
    <property type="term" value="F:transcription cis-regulatory region binding"/>
    <property type="evidence" value="ECO:0007669"/>
    <property type="project" value="TreeGrafter"/>
</dbReference>
<keyword evidence="2" id="KW-0539">Nucleus</keyword>
<dbReference type="GO" id="GO:0046982">
    <property type="term" value="F:protein heterodimerization activity"/>
    <property type="evidence" value="ECO:0007669"/>
    <property type="project" value="InterPro"/>
</dbReference>
<comment type="subcellular location">
    <subcellularLocation>
        <location evidence="1">Nucleus</location>
    </subcellularLocation>
</comment>
<dbReference type="OMA" id="HIEVMEQ"/>
<feature type="compositionally biased region" description="Basic and acidic residues" evidence="3">
    <location>
        <begin position="161"/>
        <end position="172"/>
    </location>
</feature>
<name>A0A5K0ZDP8_9MAGN</name>
<organism evidence="5">
    <name type="scientific">Nymphaea colorata</name>
    <name type="common">pocket water lily</name>
    <dbReference type="NCBI Taxonomy" id="210225"/>
    <lineage>
        <taxon>Eukaryota</taxon>
        <taxon>Viridiplantae</taxon>
        <taxon>Streptophyta</taxon>
        <taxon>Embryophyta</taxon>
        <taxon>Tracheophyta</taxon>
        <taxon>Spermatophyta</taxon>
        <taxon>Magnoliopsida</taxon>
        <taxon>Nymphaeales</taxon>
        <taxon>Nymphaeaceae</taxon>
        <taxon>Nymphaea</taxon>
    </lineage>
</organism>
<dbReference type="InterPro" id="IPR050568">
    <property type="entry name" value="Transcr_DNA_Rep_Reg"/>
</dbReference>
<evidence type="ECO:0000313" key="5">
    <source>
        <dbReference type="EMBL" id="VVV88387.1"/>
    </source>
</evidence>
<sequence length="189" mass="21276">MADEGEDATGAQEEEEIGEGEDGKEANGAQEEEEKEGREEEEGAQGKQEEEGRGGGRQEDEEEEEEEEAGDMIDIFPRARVRKIMRIDPDINKMTSEALTLVSRSTVLFLRHLAESSAAVTLRRKKRIVRLEHLRDAVRNHGPTSDFLLDCLPPPAVETATDRLKERPRAVEKPAPPGNRRIDDFFRRG</sequence>
<evidence type="ECO:0000259" key="4">
    <source>
        <dbReference type="Pfam" id="PF00808"/>
    </source>
</evidence>